<dbReference type="AlphaFoldDB" id="A0A0N9N3F7"/>
<protein>
    <recommendedName>
        <fullName evidence="1">RNA polymerase-binding protein RbpA</fullName>
    </recommendedName>
</protein>
<dbReference type="RefSeq" id="WP_062392860.1">
    <property type="nucleotide sequence ID" value="NZ_CP011853.1"/>
</dbReference>
<dbReference type="PATRIC" id="fig|1136941.3.peg.2150"/>
<comment type="subunit">
    <text evidence="1">Forms a complex with the RNAP catalytic core and with free principal sigma factors.</text>
</comment>
<comment type="similarity">
    <text evidence="1">Belongs to the RNA polymerase-binding protein RbpA family.</text>
</comment>
<keyword evidence="1" id="KW-0805">Transcription regulation</keyword>
<dbReference type="InterPro" id="IPR025182">
    <property type="entry name" value="RNApol-bd_RbpA"/>
</dbReference>
<dbReference type="Pfam" id="PF13397">
    <property type="entry name" value="RbpA"/>
    <property type="match status" value="1"/>
</dbReference>
<dbReference type="Proteomes" id="UP000063789">
    <property type="component" value="Chromosome"/>
</dbReference>
<dbReference type="EMBL" id="CP011853">
    <property type="protein sequence ID" value="ALG84862.1"/>
    <property type="molecule type" value="Genomic_DNA"/>
</dbReference>
<reference evidence="2 3" key="2">
    <citation type="journal article" date="2017" name="Int. J. Syst. Evol. Microbiol.">
        <title>Gordonia phthalatica sp. nov., a di-n-butyl phthalate-degrading bacterium isolated from activated sludge.</title>
        <authorList>
            <person name="Jin D."/>
            <person name="Kong X."/>
            <person name="Jia M."/>
            <person name="Yu X."/>
            <person name="Wang X."/>
            <person name="Zhuang X."/>
            <person name="Deng Y."/>
            <person name="Bai Z."/>
        </authorList>
    </citation>
    <scope>NUCLEOTIDE SEQUENCE [LARGE SCALE GENOMIC DNA]</scope>
    <source>
        <strain evidence="2 3">QH-11</strain>
    </source>
</reference>
<dbReference type="Gene3D" id="2.20.28.270">
    <property type="entry name" value="RNA polymerase-binding protein A"/>
    <property type="match status" value="1"/>
</dbReference>
<dbReference type="GO" id="GO:0045893">
    <property type="term" value="P:positive regulation of DNA-templated transcription"/>
    <property type="evidence" value="ECO:0007669"/>
    <property type="project" value="UniProtKB-UniRule"/>
</dbReference>
<dbReference type="KEGG" id="goq:ACH46_10575"/>
<comment type="function">
    <text evidence="1">Binds to RNA polymerase (RNAP), stimulating transcription from principal, but not alternative sigma factor promoters.</text>
</comment>
<comment type="caution">
    <text evidence="1">Lacks conserved residue(s) required for the propagation of feature annotation.</text>
</comment>
<dbReference type="STRING" id="1136941.ACH46_10575"/>
<evidence type="ECO:0000313" key="3">
    <source>
        <dbReference type="Proteomes" id="UP000063789"/>
    </source>
</evidence>
<name>A0A0N9N3F7_9ACTN</name>
<keyword evidence="1" id="KW-0804">Transcription</keyword>
<dbReference type="GO" id="GO:0001000">
    <property type="term" value="F:bacterial-type RNA polymerase core enzyme binding"/>
    <property type="evidence" value="ECO:0007669"/>
    <property type="project" value="UniProtKB-UniRule"/>
</dbReference>
<keyword evidence="3" id="KW-1185">Reference proteome</keyword>
<reference evidence="3" key="1">
    <citation type="submission" date="2015-06" db="EMBL/GenBank/DDBJ databases">
        <title>Complete genome sequence and metabolic analysis of phthalate degradation pathway in Gordonia sp. QH-11.</title>
        <authorList>
            <person name="Jin D."/>
            <person name="Kong X."/>
            <person name="Bai Z."/>
        </authorList>
    </citation>
    <scope>NUCLEOTIDE SEQUENCE [LARGE SCALE GENOMIC DNA]</scope>
    <source>
        <strain evidence="3">QH-11</strain>
    </source>
</reference>
<dbReference type="InterPro" id="IPR038638">
    <property type="entry name" value="RbpA_sf"/>
</dbReference>
<evidence type="ECO:0000313" key="2">
    <source>
        <dbReference type="EMBL" id="ALG84862.1"/>
    </source>
</evidence>
<sequence length="115" mass="13086">MADRVLRGSRLGAVSYETDRDHDLAPRRLVQYRTDNGEIFDIPFSDEAEIPGTWPCKNGMEGKLLEGGAPEEKKGKPPRTHWDMLLERRSEEDLEVLLAERLDLLKQRRRGGGAV</sequence>
<organism evidence="2 3">
    <name type="scientific">Gordonia phthalatica</name>
    <dbReference type="NCBI Taxonomy" id="1136941"/>
    <lineage>
        <taxon>Bacteria</taxon>
        <taxon>Bacillati</taxon>
        <taxon>Actinomycetota</taxon>
        <taxon>Actinomycetes</taxon>
        <taxon>Mycobacteriales</taxon>
        <taxon>Gordoniaceae</taxon>
        <taxon>Gordonia</taxon>
    </lineage>
</organism>
<gene>
    <name evidence="1" type="primary">rbpA</name>
    <name evidence="2" type="ORF">ACH46_10575</name>
</gene>
<evidence type="ECO:0000256" key="1">
    <source>
        <dbReference type="HAMAP-Rule" id="MF_01483"/>
    </source>
</evidence>
<dbReference type="HAMAP" id="MF_01483">
    <property type="entry name" value="RbpA"/>
    <property type="match status" value="1"/>
</dbReference>
<dbReference type="OrthoDB" id="3618415at2"/>
<accession>A0A0N9N3F7</accession>
<proteinExistence type="inferred from homology"/>